<dbReference type="VEuPathDB" id="AmoebaDB:NAEGRDRAFT_70117"/>
<keyword evidence="2" id="KW-1185">Reference proteome</keyword>
<gene>
    <name evidence="1" type="ORF">NAEGRDRAFT_70117</name>
</gene>
<proteinExistence type="predicted"/>
<dbReference type="KEGG" id="ngr:NAEGRDRAFT_70117"/>
<dbReference type="Proteomes" id="UP000006671">
    <property type="component" value="Unassembled WGS sequence"/>
</dbReference>
<dbReference type="RefSeq" id="XP_002674725.1">
    <property type="nucleotide sequence ID" value="XM_002674679.1"/>
</dbReference>
<organism evidence="2">
    <name type="scientific">Naegleria gruberi</name>
    <name type="common">Amoeba</name>
    <dbReference type="NCBI Taxonomy" id="5762"/>
    <lineage>
        <taxon>Eukaryota</taxon>
        <taxon>Discoba</taxon>
        <taxon>Heterolobosea</taxon>
        <taxon>Tetramitia</taxon>
        <taxon>Eutetramitia</taxon>
        <taxon>Vahlkampfiidae</taxon>
        <taxon>Naegleria</taxon>
    </lineage>
</organism>
<dbReference type="GeneID" id="8851595"/>
<reference evidence="1 2" key="1">
    <citation type="journal article" date="2010" name="Cell">
        <title>The genome of Naegleria gruberi illuminates early eukaryotic versatility.</title>
        <authorList>
            <person name="Fritz-Laylin L.K."/>
            <person name="Prochnik S.E."/>
            <person name="Ginger M.L."/>
            <person name="Dacks J.B."/>
            <person name="Carpenter M.L."/>
            <person name="Field M.C."/>
            <person name="Kuo A."/>
            <person name="Paredez A."/>
            <person name="Chapman J."/>
            <person name="Pham J."/>
            <person name="Shu S."/>
            <person name="Neupane R."/>
            <person name="Cipriano M."/>
            <person name="Mancuso J."/>
            <person name="Tu H."/>
            <person name="Salamov A."/>
            <person name="Lindquist E."/>
            <person name="Shapiro H."/>
            <person name="Lucas S."/>
            <person name="Grigoriev I.V."/>
            <person name="Cande W.Z."/>
            <person name="Fulton C."/>
            <person name="Rokhsar D.S."/>
            <person name="Dawson S.C."/>
        </authorList>
    </citation>
    <scope>NUCLEOTIDE SEQUENCE [LARGE SCALE GENOMIC DNA]</scope>
    <source>
        <strain evidence="1 2">NEG-M</strain>
    </source>
</reference>
<dbReference type="OrthoDB" id="10445648at2759"/>
<sequence length="235" mass="27539">MTKSANKLIDFVTYTNDCFTSKSKPKVEKIFDSIEKKVAKKRKSTTTKKTSKNTLINIPKKATKPTPCQFGGVDWRSVIATYDQDILELYYQNRRLKEFTMEAANILHTRLQPNFSKFGTWNFLGSCTKELLNKLFSHQDCLTWDAPFTSKENGQVIKKTQTFFYFCGSMPDLLTGEFEWEFKQHPITEDFNFKQIESFYNELVIIIKPDNRVFCHYSQVTQSFCPILKKYLRVC</sequence>
<evidence type="ECO:0000313" key="2">
    <source>
        <dbReference type="Proteomes" id="UP000006671"/>
    </source>
</evidence>
<accession>D2VMF7</accession>
<dbReference type="EMBL" id="GG738882">
    <property type="protein sequence ID" value="EFC41981.1"/>
    <property type="molecule type" value="Genomic_DNA"/>
</dbReference>
<evidence type="ECO:0000313" key="1">
    <source>
        <dbReference type="EMBL" id="EFC41981.1"/>
    </source>
</evidence>
<name>D2VMF7_NAEGR</name>
<protein>
    <submittedName>
        <fullName evidence="1">Predicted protein</fullName>
    </submittedName>
</protein>
<dbReference type="AlphaFoldDB" id="D2VMF7"/>
<dbReference type="InParanoid" id="D2VMF7"/>